<evidence type="ECO:0000313" key="3">
    <source>
        <dbReference type="Proteomes" id="UP000232688"/>
    </source>
</evidence>
<dbReference type="Proteomes" id="UP000232722">
    <property type="component" value="Unassembled WGS sequence"/>
</dbReference>
<comment type="caution">
    <text evidence="1">The sequence shown here is derived from an EMBL/GenBank/DDBJ whole genome shotgun (WGS) entry which is preliminary data.</text>
</comment>
<dbReference type="EMBL" id="LLXH01000290">
    <property type="protein sequence ID" value="PKC69181.1"/>
    <property type="molecule type" value="Genomic_DNA"/>
</dbReference>
<gene>
    <name evidence="2" type="ORF">RhiirA1_415973</name>
    <name evidence="1" type="ORF">RhiirA5_359995</name>
</gene>
<evidence type="ECO:0000313" key="4">
    <source>
        <dbReference type="Proteomes" id="UP000232722"/>
    </source>
</evidence>
<proteinExistence type="predicted"/>
<dbReference type="EMBL" id="LLXJ01000725">
    <property type="protein sequence ID" value="PKC06696.1"/>
    <property type="molecule type" value="Genomic_DNA"/>
</dbReference>
<dbReference type="VEuPathDB" id="FungiDB:RhiirA1_415973"/>
<organism evidence="1 4">
    <name type="scientific">Rhizophagus irregularis</name>
    <dbReference type="NCBI Taxonomy" id="588596"/>
    <lineage>
        <taxon>Eukaryota</taxon>
        <taxon>Fungi</taxon>
        <taxon>Fungi incertae sedis</taxon>
        <taxon>Mucoromycota</taxon>
        <taxon>Glomeromycotina</taxon>
        <taxon>Glomeromycetes</taxon>
        <taxon>Glomerales</taxon>
        <taxon>Glomeraceae</taxon>
        <taxon>Rhizophagus</taxon>
    </lineage>
</organism>
<dbReference type="AlphaFoldDB" id="A0A2N0PIN7"/>
<reference evidence="1 4" key="2">
    <citation type="submission" date="2017-09" db="EMBL/GenBank/DDBJ databases">
        <title>Extensive intraspecific genome diversity in a model arbuscular mycorrhizal fungus.</title>
        <authorList>
            <person name="Chen E.C."/>
            <person name="Morin E."/>
            <person name="Beaudet D."/>
            <person name="Noel J."/>
            <person name="Ndikumana S."/>
            <person name="Charron P."/>
            <person name="St-Onge C."/>
            <person name="Giorgi J."/>
            <person name="Grigoriev I.V."/>
            <person name="Roux C."/>
            <person name="Martin F.M."/>
            <person name="Corradi N."/>
        </authorList>
    </citation>
    <scope>NUCLEOTIDE SEQUENCE [LARGE SCALE GENOMIC DNA]</scope>
    <source>
        <strain evidence="1 4">A5</strain>
    </source>
</reference>
<evidence type="ECO:0000313" key="2">
    <source>
        <dbReference type="EMBL" id="PKC69181.1"/>
    </source>
</evidence>
<reference evidence="2 3" key="3">
    <citation type="submission" date="2017-10" db="EMBL/GenBank/DDBJ databases">
        <title>Extensive intraspecific genome diversity in a model arbuscular mycorrhizal fungus.</title>
        <authorList>
            <person name="Chen E.C.H."/>
            <person name="Morin E."/>
            <person name="Baudet D."/>
            <person name="Noel J."/>
            <person name="Ndikumana S."/>
            <person name="Charron P."/>
            <person name="St-Onge C."/>
            <person name="Giorgi J."/>
            <person name="Grigoriev I.V."/>
            <person name="Roux C."/>
            <person name="Martin F.M."/>
            <person name="Corradi N."/>
        </authorList>
    </citation>
    <scope>NUCLEOTIDE SEQUENCE [LARGE SCALE GENOMIC DNA]</scope>
    <source>
        <strain evidence="2 3">A1</strain>
    </source>
</reference>
<reference evidence="2 3" key="4">
    <citation type="submission" date="2017-10" db="EMBL/GenBank/DDBJ databases">
        <title>Genome analyses suggest a sexual origin of heterokaryosis in a supposedly ancient asexual fungus.</title>
        <authorList>
            <person name="Corradi N."/>
            <person name="Sedzielewska K."/>
            <person name="Noel J."/>
            <person name="Charron P."/>
            <person name="Farinelli L."/>
            <person name="Marton T."/>
            <person name="Kruger M."/>
            <person name="Pelin A."/>
            <person name="Brachmann A."/>
            <person name="Corradi N."/>
        </authorList>
    </citation>
    <scope>NUCLEOTIDE SEQUENCE [LARGE SCALE GENOMIC DNA]</scope>
    <source>
        <strain evidence="2 3">A1</strain>
    </source>
</reference>
<protein>
    <submittedName>
        <fullName evidence="1">Uncharacterized protein</fullName>
    </submittedName>
</protein>
<dbReference type="Proteomes" id="UP000232688">
    <property type="component" value="Unassembled WGS sequence"/>
</dbReference>
<accession>A0A2N0PIN7</accession>
<name>A0A2N0PIN7_9GLOM</name>
<sequence>MLIALNLDSLFTETITNNFNFDTESITELDTGSVIEFDTRTIIIQELLLIILL</sequence>
<evidence type="ECO:0000313" key="1">
    <source>
        <dbReference type="EMBL" id="PKC06696.1"/>
    </source>
</evidence>
<reference evidence="1 4" key="1">
    <citation type="submission" date="2016-04" db="EMBL/GenBank/DDBJ databases">
        <title>Genome analyses suggest a sexual origin of heterokaryosis in a supposedly ancient asexual fungus.</title>
        <authorList>
            <person name="Ropars J."/>
            <person name="Sedzielewska K."/>
            <person name="Noel J."/>
            <person name="Charron P."/>
            <person name="Farinelli L."/>
            <person name="Marton T."/>
            <person name="Kruger M."/>
            <person name="Pelin A."/>
            <person name="Brachmann A."/>
            <person name="Corradi N."/>
        </authorList>
    </citation>
    <scope>NUCLEOTIDE SEQUENCE [LARGE SCALE GENOMIC DNA]</scope>
    <source>
        <strain evidence="1 4">A5</strain>
    </source>
</reference>